<dbReference type="Proteomes" id="UP000021053">
    <property type="component" value="Unassembled WGS sequence"/>
</dbReference>
<dbReference type="OrthoDB" id="9806592at2"/>
<dbReference type="RefSeq" id="WP_051569783.1">
    <property type="nucleotide sequence ID" value="NZ_KK073874.1"/>
</dbReference>
<proteinExistence type="predicted"/>
<dbReference type="AlphaFoldDB" id="A0A011AD87"/>
<dbReference type="InterPro" id="IPR024455">
    <property type="entry name" value="Phage_capsid"/>
</dbReference>
<dbReference type="InterPro" id="IPR054612">
    <property type="entry name" value="Phage_capsid-like_C"/>
</dbReference>
<organism evidence="3 4">
    <name type="scientific">Cryptosporangium arvum DSM 44712</name>
    <dbReference type="NCBI Taxonomy" id="927661"/>
    <lineage>
        <taxon>Bacteria</taxon>
        <taxon>Bacillati</taxon>
        <taxon>Actinomycetota</taxon>
        <taxon>Actinomycetes</taxon>
        <taxon>Cryptosporangiales</taxon>
        <taxon>Cryptosporangiaceae</taxon>
        <taxon>Cryptosporangium</taxon>
    </lineage>
</organism>
<dbReference type="Gene3D" id="3.30.2400.10">
    <property type="entry name" value="Major capsid protein gp5"/>
    <property type="match status" value="1"/>
</dbReference>
<feature type="domain" description="Phage capsid-like C-terminal" evidence="2">
    <location>
        <begin position="103"/>
        <end position="373"/>
    </location>
</feature>
<evidence type="ECO:0000313" key="4">
    <source>
        <dbReference type="Proteomes" id="UP000021053"/>
    </source>
</evidence>
<name>A0A011AD87_9ACTN</name>
<comment type="caution">
    <text evidence="3">The sequence shown here is derived from an EMBL/GenBank/DDBJ whole genome shotgun (WGS) entry which is preliminary data.</text>
</comment>
<dbReference type="NCBIfam" id="TIGR01554">
    <property type="entry name" value="major_cap_HK97"/>
    <property type="match status" value="1"/>
</dbReference>
<keyword evidence="4" id="KW-1185">Reference proteome</keyword>
<dbReference type="SUPFAM" id="SSF56563">
    <property type="entry name" value="Major capsid protein gp5"/>
    <property type="match status" value="1"/>
</dbReference>
<protein>
    <submittedName>
        <fullName evidence="3">Putative phage phi-C31 gp36 major capsid-like protein</fullName>
    </submittedName>
</protein>
<comment type="subcellular location">
    <subcellularLocation>
        <location evidence="1">Virion</location>
    </subcellularLocation>
</comment>
<dbReference type="Pfam" id="PF05065">
    <property type="entry name" value="Phage_capsid"/>
    <property type="match status" value="1"/>
</dbReference>
<dbReference type="HOGENOM" id="CLU_723027_0_0_11"/>
<sequence length="382" mass="40765">MSQSLADALEHALMRDSHRIRSLEVRARAGVHIEERETRDLIARSARIEETRGLLYRRGLQEQREQLNEFFRGRRGKVLDNVMDPWAPDHEARALSKLTGGAGANTVGQGFVDQVVFHLSEVSGIARGARTLMTAKGDALPMPTTTAHSSGALVAEGATIPTSEPTFGQRSLGAYKFGAKVDLSQELEEDTSIDMVDYLGLELGRALGVTLGGYLATGTGSAQPAGLVPNATVAVTGGTGVSGAPTADNVLALFYSLIAPCRELSTTGWVMRDTTLLQVRQLKGSDGQYVFPVQTRADGVELLLGKPVWTDPFVPAIGLGNRSIIFGDLYRFVVRLVAGLRLERATGPGFNNGTIQYRALLRADSVLADTSGAVRAFVGGAS</sequence>
<dbReference type="EMBL" id="JFBT01000001">
    <property type="protein sequence ID" value="EXG80021.1"/>
    <property type="molecule type" value="Genomic_DNA"/>
</dbReference>
<dbReference type="Gene3D" id="3.30.2320.10">
    <property type="entry name" value="hypothetical protein PF0899 domain"/>
    <property type="match status" value="1"/>
</dbReference>
<evidence type="ECO:0000259" key="2">
    <source>
        <dbReference type="Pfam" id="PF05065"/>
    </source>
</evidence>
<gene>
    <name evidence="3" type="ORF">CryarDRAFT_1080</name>
</gene>
<evidence type="ECO:0000256" key="1">
    <source>
        <dbReference type="ARBA" id="ARBA00004328"/>
    </source>
</evidence>
<evidence type="ECO:0000313" key="3">
    <source>
        <dbReference type="EMBL" id="EXG80021.1"/>
    </source>
</evidence>
<accession>A0A011AD87</accession>
<reference evidence="3 4" key="1">
    <citation type="submission" date="2013-07" db="EMBL/GenBank/DDBJ databases">
        <authorList>
            <consortium name="DOE Joint Genome Institute"/>
            <person name="Eisen J."/>
            <person name="Huntemann M."/>
            <person name="Han J."/>
            <person name="Chen A."/>
            <person name="Kyrpides N."/>
            <person name="Mavromatis K."/>
            <person name="Markowitz V."/>
            <person name="Palaniappan K."/>
            <person name="Ivanova N."/>
            <person name="Schaumberg A."/>
            <person name="Pati A."/>
            <person name="Liolios K."/>
            <person name="Nordberg H.P."/>
            <person name="Cantor M.N."/>
            <person name="Hua S.X."/>
            <person name="Woyke T."/>
        </authorList>
    </citation>
    <scope>NUCLEOTIDE SEQUENCE [LARGE SCALE GENOMIC DNA]</scope>
    <source>
        <strain evidence="3 4">DSM 44712</strain>
    </source>
</reference>